<comment type="function">
    <text evidence="1">May be specifically involved in the processing, transport, and/or maturation of the MADH beta-subunit.</text>
</comment>
<evidence type="ECO:0000256" key="1">
    <source>
        <dbReference type="ARBA" id="ARBA00003475"/>
    </source>
</evidence>
<dbReference type="RefSeq" id="WP_196273974.1">
    <property type="nucleotide sequence ID" value="NZ_JADQDC010000001.1"/>
</dbReference>
<evidence type="ECO:0000259" key="9">
    <source>
        <dbReference type="Pfam" id="PF07291"/>
    </source>
</evidence>
<feature type="transmembrane region" description="Helical" evidence="8">
    <location>
        <begin position="122"/>
        <end position="139"/>
    </location>
</feature>
<evidence type="ECO:0000256" key="5">
    <source>
        <dbReference type="ARBA" id="ARBA00022692"/>
    </source>
</evidence>
<evidence type="ECO:0000256" key="3">
    <source>
        <dbReference type="ARBA" id="ARBA00004856"/>
    </source>
</evidence>
<sequence>MSDPVILWLGAIGLGALFVMSAVHKLRDLRHFAGSIAGYDLVPRGLAPAVAPVLAFAELAAGLASLATPLAQVPGRFGTLACATILLGYAGAIGLNIARGNTAIDCGCFGFGARGPGLRRGMVVRNLALAALALPALWPTPARDLVWLDGLTLIGGLAVLALIHTAGETALNLPTRELTA</sequence>
<proteinExistence type="predicted"/>
<keyword evidence="6 8" id="KW-1133">Transmembrane helix</keyword>
<dbReference type="Pfam" id="PF07291">
    <property type="entry name" value="MauE"/>
    <property type="match status" value="1"/>
</dbReference>
<protein>
    <recommendedName>
        <fullName evidence="4">Methylamine utilization protein MauE</fullName>
    </recommendedName>
</protein>
<evidence type="ECO:0000256" key="8">
    <source>
        <dbReference type="SAM" id="Phobius"/>
    </source>
</evidence>
<comment type="caution">
    <text evidence="10">The sequence shown here is derived from an EMBL/GenBank/DDBJ whole genome shotgun (WGS) entry which is preliminary data.</text>
</comment>
<accession>A0ABS0HCA7</accession>
<comment type="pathway">
    <text evidence="3">One-carbon metabolism; methylamine degradation.</text>
</comment>
<organism evidence="10 11">
    <name type="scientific">Novosphingobium jiangmenense</name>
    <dbReference type="NCBI Taxonomy" id="2791981"/>
    <lineage>
        <taxon>Bacteria</taxon>
        <taxon>Pseudomonadati</taxon>
        <taxon>Pseudomonadota</taxon>
        <taxon>Alphaproteobacteria</taxon>
        <taxon>Sphingomonadales</taxon>
        <taxon>Sphingomonadaceae</taxon>
        <taxon>Novosphingobium</taxon>
    </lineage>
</organism>
<evidence type="ECO:0000256" key="7">
    <source>
        <dbReference type="ARBA" id="ARBA00023136"/>
    </source>
</evidence>
<dbReference type="EMBL" id="JADQDC010000001">
    <property type="protein sequence ID" value="MBF9149601.1"/>
    <property type="molecule type" value="Genomic_DNA"/>
</dbReference>
<keyword evidence="11" id="KW-1185">Reference proteome</keyword>
<keyword evidence="5 8" id="KW-0812">Transmembrane</keyword>
<evidence type="ECO:0000256" key="6">
    <source>
        <dbReference type="ARBA" id="ARBA00022989"/>
    </source>
</evidence>
<evidence type="ECO:0000313" key="11">
    <source>
        <dbReference type="Proteomes" id="UP000600799"/>
    </source>
</evidence>
<feature type="domain" description="Methylamine utilisation protein MauE" evidence="9">
    <location>
        <begin position="5"/>
        <end position="138"/>
    </location>
</feature>
<reference evidence="10 11" key="1">
    <citation type="submission" date="2020-11" db="EMBL/GenBank/DDBJ databases">
        <title>The genome sequence of Novosphingobium sp. 1Y9A.</title>
        <authorList>
            <person name="Liu Y."/>
        </authorList>
    </citation>
    <scope>NUCLEOTIDE SEQUENCE [LARGE SCALE GENOMIC DNA]</scope>
    <source>
        <strain evidence="10 11">1Y9A</strain>
    </source>
</reference>
<gene>
    <name evidence="10" type="ORF">I2488_01155</name>
</gene>
<feature type="transmembrane region" description="Helical" evidence="8">
    <location>
        <begin position="145"/>
        <end position="163"/>
    </location>
</feature>
<dbReference type="Proteomes" id="UP000600799">
    <property type="component" value="Unassembled WGS sequence"/>
</dbReference>
<name>A0ABS0HCA7_9SPHN</name>
<keyword evidence="7 8" id="KW-0472">Membrane</keyword>
<evidence type="ECO:0000256" key="2">
    <source>
        <dbReference type="ARBA" id="ARBA00004141"/>
    </source>
</evidence>
<comment type="subcellular location">
    <subcellularLocation>
        <location evidence="2">Membrane</location>
        <topology evidence="2">Multi-pass membrane protein</topology>
    </subcellularLocation>
</comment>
<feature type="transmembrane region" description="Helical" evidence="8">
    <location>
        <begin position="45"/>
        <end position="71"/>
    </location>
</feature>
<dbReference type="InterPro" id="IPR009908">
    <property type="entry name" value="Methylamine_util_MauE"/>
</dbReference>
<evidence type="ECO:0000256" key="4">
    <source>
        <dbReference type="ARBA" id="ARBA00019078"/>
    </source>
</evidence>
<feature type="transmembrane region" description="Helical" evidence="8">
    <location>
        <begin position="77"/>
        <end position="95"/>
    </location>
</feature>
<feature type="transmembrane region" description="Helical" evidence="8">
    <location>
        <begin position="6"/>
        <end position="24"/>
    </location>
</feature>
<evidence type="ECO:0000313" key="10">
    <source>
        <dbReference type="EMBL" id="MBF9149601.1"/>
    </source>
</evidence>